<evidence type="ECO:0008006" key="3">
    <source>
        <dbReference type="Google" id="ProtNLM"/>
    </source>
</evidence>
<evidence type="ECO:0000313" key="2">
    <source>
        <dbReference type="Proteomes" id="UP000632659"/>
    </source>
</evidence>
<evidence type="ECO:0000313" key="1">
    <source>
        <dbReference type="EMBL" id="MBC8611061.1"/>
    </source>
</evidence>
<proteinExistence type="predicted"/>
<gene>
    <name evidence="1" type="ORF">H8702_08010</name>
</gene>
<dbReference type="Proteomes" id="UP000632659">
    <property type="component" value="Unassembled WGS sequence"/>
</dbReference>
<reference evidence="1" key="1">
    <citation type="submission" date="2020-08" db="EMBL/GenBank/DDBJ databases">
        <title>Genome public.</title>
        <authorList>
            <person name="Liu C."/>
            <person name="Sun Q."/>
        </authorList>
    </citation>
    <scope>NUCLEOTIDE SEQUENCE</scope>
    <source>
        <strain evidence="1">NSJ-15</strain>
    </source>
</reference>
<accession>A0A8J6P1B2</accession>
<keyword evidence="2" id="KW-1185">Reference proteome</keyword>
<comment type="caution">
    <text evidence="1">The sequence shown here is derived from an EMBL/GenBank/DDBJ whole genome shotgun (WGS) entry which is preliminary data.</text>
</comment>
<name>A0A8J6P1B2_9FIRM</name>
<dbReference type="AlphaFoldDB" id="A0A8J6P1B2"/>
<dbReference type="RefSeq" id="WP_178085808.1">
    <property type="nucleotide sequence ID" value="NZ_FYDD01000003.1"/>
</dbReference>
<organism evidence="1 2">
    <name type="scientific">Massiliimalia timonensis</name>
    <dbReference type="NCBI Taxonomy" id="1987501"/>
    <lineage>
        <taxon>Bacteria</taxon>
        <taxon>Bacillati</taxon>
        <taxon>Bacillota</taxon>
        <taxon>Clostridia</taxon>
        <taxon>Eubacteriales</taxon>
        <taxon>Oscillospiraceae</taxon>
        <taxon>Massiliimalia</taxon>
    </lineage>
</organism>
<dbReference type="EMBL" id="JACRTL010000004">
    <property type="protein sequence ID" value="MBC8611061.1"/>
    <property type="molecule type" value="Genomic_DNA"/>
</dbReference>
<sequence length="50" mass="5647">MSTIGPKIKSQFESLSEELKQEILSRDVTLNSLTDLIKVLEKIVDEGENQ</sequence>
<protein>
    <recommendedName>
        <fullName evidence="3">Molecular chaperone GroEL</fullName>
    </recommendedName>
</protein>